<sequence length="166" mass="19107">MNILQIPCTAHKLNLVVQKSIEQSEEDEHDTGELKMILKKCRNIVAFLKRSEVGNRILVEEQKQLGITKILKVKQDVRTRWNILLKEPLTIAMISLTEAQIFLDHDEWNTIQDIIPLLRPFNLLTVELSAEQYPIISKVIPLIRGLQSSLFTKMPRMPIGQALETN</sequence>
<evidence type="ECO:0000256" key="1">
    <source>
        <dbReference type="ARBA" id="ARBA00004123"/>
    </source>
</evidence>
<keyword evidence="4" id="KW-0862">Zinc</keyword>
<dbReference type="GO" id="GO:0005634">
    <property type="term" value="C:nucleus"/>
    <property type="evidence" value="ECO:0007669"/>
    <property type="project" value="UniProtKB-SubCell"/>
</dbReference>
<accession>A0A6G0VK74</accession>
<evidence type="ECO:0000256" key="3">
    <source>
        <dbReference type="ARBA" id="ARBA00022771"/>
    </source>
</evidence>
<keyword evidence="3" id="KW-0863">Zinc-finger</keyword>
<dbReference type="OrthoDB" id="6611047at2759"/>
<evidence type="ECO:0000313" key="7">
    <source>
        <dbReference type="Proteomes" id="UP000478052"/>
    </source>
</evidence>
<organism evidence="6 7">
    <name type="scientific">Aphis craccivora</name>
    <name type="common">Cowpea aphid</name>
    <dbReference type="NCBI Taxonomy" id="307492"/>
    <lineage>
        <taxon>Eukaryota</taxon>
        <taxon>Metazoa</taxon>
        <taxon>Ecdysozoa</taxon>
        <taxon>Arthropoda</taxon>
        <taxon>Hexapoda</taxon>
        <taxon>Insecta</taxon>
        <taxon>Pterygota</taxon>
        <taxon>Neoptera</taxon>
        <taxon>Paraneoptera</taxon>
        <taxon>Hemiptera</taxon>
        <taxon>Sternorrhyncha</taxon>
        <taxon>Aphidomorpha</taxon>
        <taxon>Aphidoidea</taxon>
        <taxon>Aphididae</taxon>
        <taxon>Aphidini</taxon>
        <taxon>Aphis</taxon>
        <taxon>Aphis</taxon>
    </lineage>
</organism>
<dbReference type="GO" id="GO:0008270">
    <property type="term" value="F:zinc ion binding"/>
    <property type="evidence" value="ECO:0007669"/>
    <property type="project" value="UniProtKB-KW"/>
</dbReference>
<dbReference type="Proteomes" id="UP000478052">
    <property type="component" value="Unassembled WGS sequence"/>
</dbReference>
<name>A0A6G0VK74_APHCR</name>
<gene>
    <name evidence="6" type="ORF">FWK35_00036471</name>
</gene>
<comment type="caution">
    <text evidence="6">The sequence shown here is derived from an EMBL/GenBank/DDBJ whole genome shotgun (WGS) entry which is preliminary data.</text>
</comment>
<dbReference type="PANTHER" id="PTHR46481:SF10">
    <property type="entry name" value="ZINC FINGER BED DOMAIN-CONTAINING PROTEIN 39"/>
    <property type="match status" value="1"/>
</dbReference>
<dbReference type="InterPro" id="IPR012337">
    <property type="entry name" value="RNaseH-like_sf"/>
</dbReference>
<dbReference type="SUPFAM" id="SSF53098">
    <property type="entry name" value="Ribonuclease H-like"/>
    <property type="match status" value="1"/>
</dbReference>
<keyword evidence="5" id="KW-0539">Nucleus</keyword>
<evidence type="ECO:0000256" key="5">
    <source>
        <dbReference type="ARBA" id="ARBA00023242"/>
    </source>
</evidence>
<dbReference type="InterPro" id="IPR052035">
    <property type="entry name" value="ZnF_BED_domain_contain"/>
</dbReference>
<protein>
    <recommendedName>
        <fullName evidence="8">Zinc finger BED domain-containing protein 1-like</fullName>
    </recommendedName>
</protein>
<evidence type="ECO:0000313" key="6">
    <source>
        <dbReference type="EMBL" id="KAF0690767.1"/>
    </source>
</evidence>
<proteinExistence type="predicted"/>
<evidence type="ECO:0008006" key="8">
    <source>
        <dbReference type="Google" id="ProtNLM"/>
    </source>
</evidence>
<reference evidence="6 7" key="1">
    <citation type="submission" date="2019-08" db="EMBL/GenBank/DDBJ databases">
        <title>Whole genome of Aphis craccivora.</title>
        <authorList>
            <person name="Voronova N.V."/>
            <person name="Shulinski R.S."/>
            <person name="Bandarenka Y.V."/>
            <person name="Zhorov D.G."/>
            <person name="Warner D."/>
        </authorList>
    </citation>
    <scope>NUCLEOTIDE SEQUENCE [LARGE SCALE GENOMIC DNA]</scope>
    <source>
        <strain evidence="6">180601</strain>
        <tissue evidence="6">Whole Body</tissue>
    </source>
</reference>
<evidence type="ECO:0000256" key="2">
    <source>
        <dbReference type="ARBA" id="ARBA00022723"/>
    </source>
</evidence>
<comment type="subcellular location">
    <subcellularLocation>
        <location evidence="1">Nucleus</location>
    </subcellularLocation>
</comment>
<dbReference type="AlphaFoldDB" id="A0A6G0VK74"/>
<evidence type="ECO:0000256" key="4">
    <source>
        <dbReference type="ARBA" id="ARBA00022833"/>
    </source>
</evidence>
<keyword evidence="7" id="KW-1185">Reference proteome</keyword>
<keyword evidence="2" id="KW-0479">Metal-binding</keyword>
<dbReference type="PANTHER" id="PTHR46481">
    <property type="entry name" value="ZINC FINGER BED DOMAIN-CONTAINING PROTEIN 4"/>
    <property type="match status" value="1"/>
</dbReference>
<dbReference type="EMBL" id="VUJU01016177">
    <property type="protein sequence ID" value="KAF0690767.1"/>
    <property type="molecule type" value="Genomic_DNA"/>
</dbReference>